<dbReference type="InterPro" id="IPR027304">
    <property type="entry name" value="Trigger_fact/SurA_dom_sf"/>
</dbReference>
<evidence type="ECO:0000256" key="9">
    <source>
        <dbReference type="ARBA" id="ARBA00029986"/>
    </source>
</evidence>
<dbReference type="Pfam" id="PF05697">
    <property type="entry name" value="Trigger_N"/>
    <property type="match status" value="1"/>
</dbReference>
<protein>
    <recommendedName>
        <fullName evidence="5">Trigger factor</fullName>
        <ecNumber evidence="4">5.2.1.8</ecNumber>
    </recommendedName>
    <alternativeName>
        <fullName evidence="9">PPIase</fullName>
    </alternativeName>
</protein>
<evidence type="ECO:0000313" key="13">
    <source>
        <dbReference type="EMBL" id="MEN7548667.1"/>
    </source>
</evidence>
<reference evidence="13 14" key="1">
    <citation type="submission" date="2024-04" db="EMBL/GenBank/DDBJ databases">
        <title>Novel genus in family Flammeovirgaceae.</title>
        <authorList>
            <person name="Nguyen T.H."/>
            <person name="Vuong T.Q."/>
            <person name="Le H."/>
            <person name="Kim S.-G."/>
        </authorList>
    </citation>
    <scope>NUCLEOTIDE SEQUENCE [LARGE SCALE GENOMIC DNA]</scope>
    <source>
        <strain evidence="13 14">JCM 23209</strain>
    </source>
</reference>
<comment type="similarity">
    <text evidence="3">Belongs to the FKBP-type PPIase family. Tig subfamily.</text>
</comment>
<evidence type="ECO:0000259" key="11">
    <source>
        <dbReference type="Pfam" id="PF05697"/>
    </source>
</evidence>
<keyword evidence="14" id="KW-1185">Reference proteome</keyword>
<keyword evidence="10" id="KW-0175">Coiled coil</keyword>
<dbReference type="GO" id="GO:0005737">
    <property type="term" value="C:cytoplasm"/>
    <property type="evidence" value="ECO:0007669"/>
    <property type="project" value="UniProtKB-SubCell"/>
</dbReference>
<dbReference type="EC" id="5.2.1.8" evidence="4"/>
<evidence type="ECO:0000256" key="8">
    <source>
        <dbReference type="ARBA" id="ARBA00023235"/>
    </source>
</evidence>
<keyword evidence="6" id="KW-0697">Rotamase</keyword>
<dbReference type="Pfam" id="PF05698">
    <property type="entry name" value="Trigger_C"/>
    <property type="match status" value="1"/>
</dbReference>
<accession>A0AAW9RUU4</accession>
<dbReference type="GO" id="GO:0006457">
    <property type="term" value="P:protein folding"/>
    <property type="evidence" value="ECO:0007669"/>
    <property type="project" value="InterPro"/>
</dbReference>
<dbReference type="Gene3D" id="3.30.70.1050">
    <property type="entry name" value="Trigger factor ribosome-binding domain"/>
    <property type="match status" value="1"/>
</dbReference>
<dbReference type="Proteomes" id="UP001403385">
    <property type="component" value="Unassembled WGS sequence"/>
</dbReference>
<evidence type="ECO:0000256" key="7">
    <source>
        <dbReference type="ARBA" id="ARBA00023186"/>
    </source>
</evidence>
<keyword evidence="7" id="KW-0143">Chaperone</keyword>
<organism evidence="13 14">
    <name type="scientific">Rapidithrix thailandica</name>
    <dbReference type="NCBI Taxonomy" id="413964"/>
    <lineage>
        <taxon>Bacteria</taxon>
        <taxon>Pseudomonadati</taxon>
        <taxon>Bacteroidota</taxon>
        <taxon>Cytophagia</taxon>
        <taxon>Cytophagales</taxon>
        <taxon>Flammeovirgaceae</taxon>
        <taxon>Rapidithrix</taxon>
    </lineage>
</organism>
<name>A0AAW9RUU4_9BACT</name>
<dbReference type="GO" id="GO:0003755">
    <property type="term" value="F:peptidyl-prolyl cis-trans isomerase activity"/>
    <property type="evidence" value="ECO:0007669"/>
    <property type="project" value="UniProtKB-KW"/>
</dbReference>
<dbReference type="InterPro" id="IPR008881">
    <property type="entry name" value="Trigger_fac_ribosome-bd_bac"/>
</dbReference>
<dbReference type="SUPFAM" id="SSF102735">
    <property type="entry name" value="Trigger factor ribosome-binding domain"/>
    <property type="match status" value="1"/>
</dbReference>
<keyword evidence="8 13" id="KW-0413">Isomerase</keyword>
<feature type="domain" description="Trigger factor C-terminal" evidence="12">
    <location>
        <begin position="275"/>
        <end position="378"/>
    </location>
</feature>
<evidence type="ECO:0000256" key="10">
    <source>
        <dbReference type="SAM" id="Coils"/>
    </source>
</evidence>
<dbReference type="InterPro" id="IPR005215">
    <property type="entry name" value="Trig_fac"/>
</dbReference>
<dbReference type="GO" id="GO:0015031">
    <property type="term" value="P:protein transport"/>
    <property type="evidence" value="ECO:0007669"/>
    <property type="project" value="InterPro"/>
</dbReference>
<evidence type="ECO:0000256" key="4">
    <source>
        <dbReference type="ARBA" id="ARBA00013194"/>
    </source>
</evidence>
<evidence type="ECO:0000259" key="12">
    <source>
        <dbReference type="Pfam" id="PF05698"/>
    </source>
</evidence>
<dbReference type="PIRSF" id="PIRSF003095">
    <property type="entry name" value="Trigger_factor"/>
    <property type="match status" value="1"/>
</dbReference>
<comment type="subcellular location">
    <subcellularLocation>
        <location evidence="2">Cytoplasm</location>
    </subcellularLocation>
</comment>
<evidence type="ECO:0000313" key="14">
    <source>
        <dbReference type="Proteomes" id="UP001403385"/>
    </source>
</evidence>
<dbReference type="NCBIfam" id="TIGR00115">
    <property type="entry name" value="tig"/>
    <property type="match status" value="1"/>
</dbReference>
<evidence type="ECO:0000256" key="6">
    <source>
        <dbReference type="ARBA" id="ARBA00023110"/>
    </source>
</evidence>
<gene>
    <name evidence="13" type="primary">tig</name>
    <name evidence="13" type="ORF">AAG747_12145</name>
</gene>
<sequence length="452" mass="52742">MDIQLEKQSEAYGVLKVKVTEADYHPEFNKQLKAYGKKVNLKGFRPGKVPASLIKKMYGKELLQEVFNKAVSENLQKYLKENEVKHLFYPYYKGEPVTPEELQGGIEELNLEFEMCLTPEFSYELNKKQKVKSYDLEISDADVEKTVNKLKESYPKVSQVEEIAEEDYVKGVFKQVDGEFEKDTLLPIATMVKEEAKEQFVGKKKGEKIEFTLEEVIIDAGKVKNLFGIELEEAENLKGKFELEVTEITRNEPAQLDQDFFDMVLGKDVAKDETEFTEKLKEQLKKNNENGLESLLNKRIREKLLNKIEFELPEELLKKFLKDSFKEESTEEQVEEQYPKFLEEVKWNVISTRLFDDAELKVEEADIRSKAKELIQSSFMGYGMAQQFDDEMLDGFVDNYLRHENGKNYEQVYNTIFNEKIAEYVSGKIKVEKESVDLEKLEEVFKEEFGQN</sequence>
<dbReference type="AlphaFoldDB" id="A0AAW9RUU4"/>
<dbReference type="EMBL" id="JBDKWZ010000006">
    <property type="protein sequence ID" value="MEN7548667.1"/>
    <property type="molecule type" value="Genomic_DNA"/>
</dbReference>
<dbReference type="Gene3D" id="1.10.3120.10">
    <property type="entry name" value="Trigger factor, C-terminal domain"/>
    <property type="match status" value="1"/>
</dbReference>
<feature type="coiled-coil region" evidence="10">
    <location>
        <begin position="231"/>
        <end position="287"/>
    </location>
</feature>
<feature type="domain" description="Trigger factor ribosome-binding bacterial" evidence="11">
    <location>
        <begin position="1"/>
        <end position="150"/>
    </location>
</feature>
<dbReference type="InterPro" id="IPR008880">
    <property type="entry name" value="Trigger_fac_C"/>
</dbReference>
<evidence type="ECO:0000256" key="1">
    <source>
        <dbReference type="ARBA" id="ARBA00000971"/>
    </source>
</evidence>
<evidence type="ECO:0000256" key="3">
    <source>
        <dbReference type="ARBA" id="ARBA00005464"/>
    </source>
</evidence>
<dbReference type="RefSeq" id="WP_346821444.1">
    <property type="nucleotide sequence ID" value="NZ_JBDKWZ010000006.1"/>
</dbReference>
<comment type="caution">
    <text evidence="13">The sequence shown here is derived from an EMBL/GenBank/DDBJ whole genome shotgun (WGS) entry which is preliminary data.</text>
</comment>
<dbReference type="SUPFAM" id="SSF109998">
    <property type="entry name" value="Triger factor/SurA peptide-binding domain-like"/>
    <property type="match status" value="1"/>
</dbReference>
<dbReference type="InterPro" id="IPR036611">
    <property type="entry name" value="Trigger_fac_ribosome-bd_sf"/>
</dbReference>
<dbReference type="InterPro" id="IPR037041">
    <property type="entry name" value="Trigger_fac_C_sf"/>
</dbReference>
<comment type="catalytic activity">
    <reaction evidence="1">
        <text>[protein]-peptidylproline (omega=180) = [protein]-peptidylproline (omega=0)</text>
        <dbReference type="Rhea" id="RHEA:16237"/>
        <dbReference type="Rhea" id="RHEA-COMP:10747"/>
        <dbReference type="Rhea" id="RHEA-COMP:10748"/>
        <dbReference type="ChEBI" id="CHEBI:83833"/>
        <dbReference type="ChEBI" id="CHEBI:83834"/>
        <dbReference type="EC" id="5.2.1.8"/>
    </reaction>
</comment>
<proteinExistence type="inferred from homology"/>
<evidence type="ECO:0000256" key="2">
    <source>
        <dbReference type="ARBA" id="ARBA00004496"/>
    </source>
</evidence>
<evidence type="ECO:0000256" key="5">
    <source>
        <dbReference type="ARBA" id="ARBA00016902"/>
    </source>
</evidence>